<dbReference type="GO" id="GO:0047487">
    <property type="term" value="F:oligogalacturonide lyase activity"/>
    <property type="evidence" value="ECO:0007669"/>
    <property type="project" value="InterPro"/>
</dbReference>
<reference evidence="2" key="1">
    <citation type="submission" date="2021-08" db="EMBL/GenBank/DDBJ databases">
        <title>Genome of a novel bacterium of the phylum Verrucomicrobia, Oleiharenicola sp. KSB-15.</title>
        <authorList>
            <person name="Chung J.-H."/>
            <person name="Ahn J.-H."/>
            <person name="Yoon Y."/>
            <person name="Kim D.-Y."/>
            <person name="An S.-H."/>
            <person name="Park I."/>
            <person name="Yeon J."/>
        </authorList>
    </citation>
    <scope>NUCLEOTIDE SEQUENCE</scope>
    <source>
        <strain evidence="2">KSB-15</strain>
    </source>
</reference>
<keyword evidence="3" id="KW-1185">Reference proteome</keyword>
<evidence type="ECO:0000313" key="2">
    <source>
        <dbReference type="EMBL" id="QYM79530.1"/>
    </source>
</evidence>
<dbReference type="Gene3D" id="2.130.10.10">
    <property type="entry name" value="YVTN repeat-like/Quinoprotein amine dehydrogenase"/>
    <property type="match status" value="1"/>
</dbReference>
<feature type="domain" description="Oligogalacturonate lyase" evidence="1">
    <location>
        <begin position="206"/>
        <end position="430"/>
    </location>
</feature>
<accession>A0A8F9TUX9</accession>
<dbReference type="KEGG" id="ole:K0B96_02625"/>
<protein>
    <submittedName>
        <fullName evidence="2">Oligogalacturonate lyase family protein</fullName>
    </submittedName>
</protein>
<dbReference type="GO" id="GO:0045490">
    <property type="term" value="P:pectin catabolic process"/>
    <property type="evidence" value="ECO:0007669"/>
    <property type="project" value="InterPro"/>
</dbReference>
<organism evidence="2 3">
    <name type="scientific">Horticoccus luteus</name>
    <dbReference type="NCBI Taxonomy" id="2862869"/>
    <lineage>
        <taxon>Bacteria</taxon>
        <taxon>Pseudomonadati</taxon>
        <taxon>Verrucomicrobiota</taxon>
        <taxon>Opitutia</taxon>
        <taxon>Opitutales</taxon>
        <taxon>Opitutaceae</taxon>
        <taxon>Horticoccus</taxon>
    </lineage>
</organism>
<sequence length="433" mass="47787">MLPLAENSPSLADAALVTPRPESPATANCQLLYFTSSSATEDGAVLAAITDEYSTKEGGASLARIDRQAHAMEPLAIFEGPAVQAYPYFARPRAADPAKEYLYNGPVATHGLNKSSPCLHPASGDLFFVWVREDGCNQLDCVNLHSGLRRQVTEFPADRTVAYCHLDCLGAHLLVALADARVLALGAKRDSNRGVSEAFGRLGLTTRLVEVEVASGASEVRWEDQGWVTHVQYHPQHRDTVLFNREWTWPLGTQRMWLKQRGEPPVQVRRPERPVQFRVSPDLALDDVAHEVWQEDGTAIIYHGMQWDAGDFPEQFVGRAPVNATAPLQEISLPREVVSFYGHFYPSATGDFVITDAVANERGRAQRKGNLISRLDMDWVNGSMRVTPLCESNASWHTQDNHPHPVLSPDESEVLFTSDGSGVRQIYSVPVAP</sequence>
<dbReference type="SUPFAM" id="SSF82171">
    <property type="entry name" value="DPP6 N-terminal domain-like"/>
    <property type="match status" value="1"/>
</dbReference>
<keyword evidence="2" id="KW-0456">Lyase</keyword>
<dbReference type="InterPro" id="IPR015943">
    <property type="entry name" value="WD40/YVTN_repeat-like_dom_sf"/>
</dbReference>
<dbReference type="Pfam" id="PF14583">
    <property type="entry name" value="Pectate_lyase22"/>
    <property type="match status" value="1"/>
</dbReference>
<dbReference type="InterPro" id="IPR027946">
    <property type="entry name" value="Ogl_dom"/>
</dbReference>
<evidence type="ECO:0000313" key="3">
    <source>
        <dbReference type="Proteomes" id="UP000825051"/>
    </source>
</evidence>
<dbReference type="RefSeq" id="WP_220163511.1">
    <property type="nucleotide sequence ID" value="NZ_CP080507.1"/>
</dbReference>
<dbReference type="AlphaFoldDB" id="A0A8F9TUX9"/>
<evidence type="ECO:0000259" key="1">
    <source>
        <dbReference type="Pfam" id="PF14583"/>
    </source>
</evidence>
<proteinExistence type="predicted"/>
<gene>
    <name evidence="2" type="ORF">K0B96_02625</name>
</gene>
<name>A0A8F9TUX9_9BACT</name>
<dbReference type="Proteomes" id="UP000825051">
    <property type="component" value="Chromosome"/>
</dbReference>
<dbReference type="EMBL" id="CP080507">
    <property type="protein sequence ID" value="QYM79530.1"/>
    <property type="molecule type" value="Genomic_DNA"/>
</dbReference>